<dbReference type="AlphaFoldDB" id="A0A392R8X3"/>
<reference evidence="1 2" key="1">
    <citation type="journal article" date="2018" name="Front. Plant Sci.">
        <title>Red Clover (Trifolium pratense) and Zigzag Clover (T. medium) - A Picture of Genomic Similarities and Differences.</title>
        <authorList>
            <person name="Dluhosova J."/>
            <person name="Istvanek J."/>
            <person name="Nedelnik J."/>
            <person name="Repkova J."/>
        </authorList>
    </citation>
    <scope>NUCLEOTIDE SEQUENCE [LARGE SCALE GENOMIC DNA]</scope>
    <source>
        <strain evidence="2">cv. 10/8</strain>
        <tissue evidence="1">Leaf</tissue>
    </source>
</reference>
<comment type="caution">
    <text evidence="1">The sequence shown here is derived from an EMBL/GenBank/DDBJ whole genome shotgun (WGS) entry which is preliminary data.</text>
</comment>
<sequence>ANRGLFVPFACNFKKFKDGYFGVRHGVGADELMFDSNGGPLFPFYWTSQLVALKGTDALTKIEGKTELFDSFKTVVPFRDLQGMEGDSITIKSFLRKSNRS</sequence>
<accession>A0A392R8X3</accession>
<proteinExistence type="predicted"/>
<name>A0A392R8X3_9FABA</name>
<feature type="non-terminal residue" evidence="1">
    <location>
        <position position="1"/>
    </location>
</feature>
<dbReference type="EMBL" id="LXQA010197901">
    <property type="protein sequence ID" value="MCI32699.1"/>
    <property type="molecule type" value="Genomic_DNA"/>
</dbReference>
<dbReference type="Proteomes" id="UP000265520">
    <property type="component" value="Unassembled WGS sequence"/>
</dbReference>
<organism evidence="1 2">
    <name type="scientific">Trifolium medium</name>
    <dbReference type="NCBI Taxonomy" id="97028"/>
    <lineage>
        <taxon>Eukaryota</taxon>
        <taxon>Viridiplantae</taxon>
        <taxon>Streptophyta</taxon>
        <taxon>Embryophyta</taxon>
        <taxon>Tracheophyta</taxon>
        <taxon>Spermatophyta</taxon>
        <taxon>Magnoliopsida</taxon>
        <taxon>eudicotyledons</taxon>
        <taxon>Gunneridae</taxon>
        <taxon>Pentapetalae</taxon>
        <taxon>rosids</taxon>
        <taxon>fabids</taxon>
        <taxon>Fabales</taxon>
        <taxon>Fabaceae</taxon>
        <taxon>Papilionoideae</taxon>
        <taxon>50 kb inversion clade</taxon>
        <taxon>NPAAA clade</taxon>
        <taxon>Hologalegina</taxon>
        <taxon>IRL clade</taxon>
        <taxon>Trifolieae</taxon>
        <taxon>Trifolium</taxon>
    </lineage>
</organism>
<keyword evidence="2" id="KW-1185">Reference proteome</keyword>
<protein>
    <submittedName>
        <fullName evidence="1">Uncharacterized protein</fullName>
    </submittedName>
</protein>
<evidence type="ECO:0000313" key="1">
    <source>
        <dbReference type="EMBL" id="MCI32699.1"/>
    </source>
</evidence>
<evidence type="ECO:0000313" key="2">
    <source>
        <dbReference type="Proteomes" id="UP000265520"/>
    </source>
</evidence>